<keyword evidence="1" id="KW-0472">Membrane</keyword>
<keyword evidence="1" id="KW-1133">Transmembrane helix</keyword>
<name>A0A101CHL0_9FLAO</name>
<dbReference type="Proteomes" id="UP000054388">
    <property type="component" value="Unassembled WGS sequence"/>
</dbReference>
<feature type="transmembrane region" description="Helical" evidence="1">
    <location>
        <begin position="31"/>
        <end position="52"/>
    </location>
</feature>
<comment type="caution">
    <text evidence="2">The sequence shown here is derived from an EMBL/GenBank/DDBJ whole genome shotgun (WGS) entry which is preliminary data.</text>
</comment>
<dbReference type="AlphaFoldDB" id="A0A101CHL0"/>
<organism evidence="2 3">
    <name type="scientific">Chryseobacterium aquaticum subsp. greenlandense</name>
    <dbReference type="NCBI Taxonomy" id="345663"/>
    <lineage>
        <taxon>Bacteria</taxon>
        <taxon>Pseudomonadati</taxon>
        <taxon>Bacteroidota</taxon>
        <taxon>Flavobacteriia</taxon>
        <taxon>Flavobacteriales</taxon>
        <taxon>Weeksellaceae</taxon>
        <taxon>Chryseobacterium group</taxon>
        <taxon>Chryseobacterium</taxon>
    </lineage>
</organism>
<keyword evidence="1" id="KW-0812">Transmembrane</keyword>
<gene>
    <name evidence="2" type="ORF">AR686_07550</name>
</gene>
<sequence>MEQQNKIISKNPSTLWKSVEQFAERQPKKTFYLMFGLIFLSTLFSIGNLIYIQKVSIPEYETMKKQNVLKDAATSFNSSFTETEKILDIREALKELDYYRKKKILSSSDSSRIKYLLDKYNINNSR</sequence>
<evidence type="ECO:0000313" key="2">
    <source>
        <dbReference type="EMBL" id="KUJ56407.1"/>
    </source>
</evidence>
<evidence type="ECO:0000313" key="3">
    <source>
        <dbReference type="Proteomes" id="UP000054388"/>
    </source>
</evidence>
<dbReference type="EMBL" id="LMAI01000004">
    <property type="protein sequence ID" value="KUJ56407.1"/>
    <property type="molecule type" value="Genomic_DNA"/>
</dbReference>
<proteinExistence type="predicted"/>
<dbReference type="RefSeq" id="WP_059136372.1">
    <property type="nucleotide sequence ID" value="NZ_LMAI01000004.1"/>
</dbReference>
<protein>
    <submittedName>
        <fullName evidence="2">Uncharacterized protein</fullName>
    </submittedName>
</protein>
<reference evidence="2 3" key="1">
    <citation type="submission" date="2015-10" db="EMBL/GenBank/DDBJ databases">
        <title>Genome sequence of Chryseobacterium greenlandense.</title>
        <authorList>
            <person name="Newman J."/>
            <person name="Fischer K."/>
            <person name="Miller J."/>
        </authorList>
    </citation>
    <scope>NUCLEOTIDE SEQUENCE [LARGE SCALE GENOMIC DNA]</scope>
    <source>
        <strain evidence="2 3">UMB34</strain>
    </source>
</reference>
<accession>A0A101CHL0</accession>
<evidence type="ECO:0000256" key="1">
    <source>
        <dbReference type="SAM" id="Phobius"/>
    </source>
</evidence>